<feature type="compositionally biased region" description="Acidic residues" evidence="1">
    <location>
        <begin position="13"/>
        <end position="25"/>
    </location>
</feature>
<evidence type="ECO:0000313" key="3">
    <source>
        <dbReference type="Proteomes" id="UP000008811"/>
    </source>
</evidence>
<dbReference type="AlphaFoldDB" id="B3QPT0"/>
<accession>B3QPT0</accession>
<evidence type="ECO:0000313" key="2">
    <source>
        <dbReference type="EMBL" id="ACF11933.1"/>
    </source>
</evidence>
<keyword evidence="3" id="KW-1185">Reference proteome</keyword>
<feature type="region of interest" description="Disordered" evidence="1">
    <location>
        <begin position="1"/>
        <end position="99"/>
    </location>
</feature>
<organism evidence="2 3">
    <name type="scientific">Chlorobaculum parvum (strain DSM 263 / NCIMB 8327)</name>
    <name type="common">Chlorobium vibrioforme subsp. thiosulfatophilum</name>
    <dbReference type="NCBI Taxonomy" id="517417"/>
    <lineage>
        <taxon>Bacteria</taxon>
        <taxon>Pseudomonadati</taxon>
        <taxon>Chlorobiota</taxon>
        <taxon>Chlorobiia</taxon>
        <taxon>Chlorobiales</taxon>
        <taxon>Chlorobiaceae</taxon>
        <taxon>Chlorobaculum</taxon>
    </lineage>
</organism>
<dbReference type="Proteomes" id="UP000008811">
    <property type="component" value="Chromosome"/>
</dbReference>
<dbReference type="STRING" id="517417.Cpar_1535"/>
<dbReference type="EMBL" id="CP001099">
    <property type="protein sequence ID" value="ACF11933.1"/>
    <property type="molecule type" value="Genomic_DNA"/>
</dbReference>
<dbReference type="HOGENOM" id="CLU_1692352_0_0_10"/>
<dbReference type="RefSeq" id="WP_012502766.1">
    <property type="nucleotide sequence ID" value="NC_011027.1"/>
</dbReference>
<dbReference type="SUPFAM" id="SSF47598">
    <property type="entry name" value="Ribbon-helix-helix"/>
    <property type="match status" value="1"/>
</dbReference>
<dbReference type="KEGG" id="cpc:Cpar_1535"/>
<sequence>MPRKKTFTGDLFAADDELFDDTEESSELKPEEPDLPVPPEQTNLAEETDYRDTEKTEQTKSTDNTHNTDKKNQTQETHSSAPLINPPSAGKQKETKSKRLNLLIRPSLLKEFAKIAYMQQTSVNDLINQLIAEHVGKKSETITEYDRLFKDRNAQ</sequence>
<dbReference type="OrthoDB" id="9999314at2"/>
<reference evidence="2" key="1">
    <citation type="submission" date="2008-06" db="EMBL/GenBank/DDBJ databases">
        <title>Complete sequence of Chlorobaculum parvum NCIB 8327.</title>
        <authorList>
            <consortium name="US DOE Joint Genome Institute"/>
            <person name="Lucas S."/>
            <person name="Copeland A."/>
            <person name="Lapidus A."/>
            <person name="Glavina del Rio T."/>
            <person name="Dalin E."/>
            <person name="Tice H."/>
            <person name="Bruce D."/>
            <person name="Goodwin L."/>
            <person name="Pitluck S."/>
            <person name="Schmutz J."/>
            <person name="Larimer F."/>
            <person name="Land M."/>
            <person name="Hauser L."/>
            <person name="Kyrpides N."/>
            <person name="Mikhailova N."/>
            <person name="Zhao F."/>
            <person name="Li T."/>
            <person name="Liu Z."/>
            <person name="Overmann J."/>
            <person name="Bryant D.A."/>
            <person name="Richardson P."/>
        </authorList>
    </citation>
    <scope>NUCLEOTIDE SEQUENCE [LARGE SCALE GENOMIC DNA]</scope>
    <source>
        <strain evidence="2">NCIB 8327</strain>
    </source>
</reference>
<proteinExistence type="predicted"/>
<dbReference type="InterPro" id="IPR010985">
    <property type="entry name" value="Ribbon_hlx_hlx"/>
</dbReference>
<gene>
    <name evidence="2" type="ordered locus">Cpar_1535</name>
</gene>
<name>B3QPT0_CHLP8</name>
<protein>
    <submittedName>
        <fullName evidence="2">Uncharacterized protein</fullName>
    </submittedName>
</protein>
<evidence type="ECO:0000256" key="1">
    <source>
        <dbReference type="SAM" id="MobiDB-lite"/>
    </source>
</evidence>
<feature type="compositionally biased region" description="Basic and acidic residues" evidence="1">
    <location>
        <begin position="48"/>
        <end position="60"/>
    </location>
</feature>
<dbReference type="GO" id="GO:0006355">
    <property type="term" value="P:regulation of DNA-templated transcription"/>
    <property type="evidence" value="ECO:0007669"/>
    <property type="project" value="InterPro"/>
</dbReference>